<accession>A0ACC0UEA5</accession>
<keyword evidence="2" id="KW-1185">Reference proteome</keyword>
<comment type="caution">
    <text evidence="1">The sequence shown here is derived from an EMBL/GenBank/DDBJ whole genome shotgun (WGS) entry which is preliminary data.</text>
</comment>
<dbReference type="EMBL" id="JAGFNK010000049">
    <property type="protein sequence ID" value="KAI9510065.1"/>
    <property type="molecule type" value="Genomic_DNA"/>
</dbReference>
<proteinExistence type="predicted"/>
<dbReference type="Proteomes" id="UP001207468">
    <property type="component" value="Unassembled WGS sequence"/>
</dbReference>
<evidence type="ECO:0000313" key="2">
    <source>
        <dbReference type="Proteomes" id="UP001207468"/>
    </source>
</evidence>
<gene>
    <name evidence="1" type="ORF">F5148DRAFT_1274927</name>
</gene>
<reference evidence="1" key="1">
    <citation type="submission" date="2021-03" db="EMBL/GenBank/DDBJ databases">
        <title>Evolutionary priming and transition to the ectomycorrhizal habit in an iconic lineage of mushroom-forming fungi: is preadaptation a requirement?</title>
        <authorList>
            <consortium name="DOE Joint Genome Institute"/>
            <person name="Looney B.P."/>
            <person name="Miyauchi S."/>
            <person name="Morin E."/>
            <person name="Drula E."/>
            <person name="Courty P.E."/>
            <person name="Chicoki N."/>
            <person name="Fauchery L."/>
            <person name="Kohler A."/>
            <person name="Kuo A."/>
            <person name="LaButti K."/>
            <person name="Pangilinan J."/>
            <person name="Lipzen A."/>
            <person name="Riley R."/>
            <person name="Andreopoulos W."/>
            <person name="He G."/>
            <person name="Johnson J."/>
            <person name="Barry K.W."/>
            <person name="Grigoriev I.V."/>
            <person name="Nagy L."/>
            <person name="Hibbett D."/>
            <person name="Henrissat B."/>
            <person name="Matheny P.B."/>
            <person name="Labbe J."/>
            <person name="Martin A.F."/>
        </authorList>
    </citation>
    <scope>NUCLEOTIDE SEQUENCE</scope>
    <source>
        <strain evidence="1">BPL698</strain>
    </source>
</reference>
<organism evidence="1 2">
    <name type="scientific">Russula earlei</name>
    <dbReference type="NCBI Taxonomy" id="71964"/>
    <lineage>
        <taxon>Eukaryota</taxon>
        <taxon>Fungi</taxon>
        <taxon>Dikarya</taxon>
        <taxon>Basidiomycota</taxon>
        <taxon>Agaricomycotina</taxon>
        <taxon>Agaricomycetes</taxon>
        <taxon>Russulales</taxon>
        <taxon>Russulaceae</taxon>
        <taxon>Russula</taxon>
    </lineage>
</organism>
<sequence length="421" mass="48037">MVSRTRRSSDDSIDPLSRALAPPARESAAQRAAREAKEAEGRRVSDLIDEQIKLEKHANSRKKTPVKVLMLGQAESGKTTTVKIFQMSYARQAWEEERMSWRTVIHLNLVRSVNRILDALENAQEIASRMNLLRIRLSPLRRVQVDLERHLGLAVGDEVCAAADMGVFRRPAEVCLRSQSGWAAALGLAKQKTRIPSGRSLADGALEVILNFLEDLYRIAHRDYEPTDEDVVRARLRTVGVQEYRFVIESGREAGREWIFYDVGGSRTHRGAWHPYFMDVKAIIFLAPISVFDEKLEGDARTNRLEDSIKFWTTVCKSKLLVRVQLILFLNKCDILERKLARGVSLERYIPTFGDRKNDMPTASKYLRRQFLEIARKHSPEPRRVYSFMTTAINTRAMTSILGAVREGILNDNLRSMELVS</sequence>
<evidence type="ECO:0000313" key="1">
    <source>
        <dbReference type="EMBL" id="KAI9510065.1"/>
    </source>
</evidence>
<name>A0ACC0UEA5_9AGAM</name>
<protein>
    <submittedName>
        <fullName evidence="1">Guanine nucleotide binding protein, alpha subunit</fullName>
    </submittedName>
</protein>